<comment type="caution">
    <text evidence="1">The sequence shown here is derived from an EMBL/GenBank/DDBJ whole genome shotgun (WGS) entry which is preliminary data.</text>
</comment>
<reference evidence="1 2" key="1">
    <citation type="journal article" date="2019" name="mSystems">
        <title>Life at home and on the roam: Genomic adaptions reflect the dual lifestyle of an intracellular, facultative symbiont.</title>
        <authorList>
            <person name="Burgsdorf I."/>
        </authorList>
    </citation>
    <scope>NUCLEOTIDE SEQUENCE [LARGE SCALE GENOMIC DNA]</scope>
    <source>
        <strain evidence="1">277cV</strain>
    </source>
</reference>
<name>A0A524RNM5_9CHRO</name>
<sequence>MINVTPGLEAQFEIERFCREIDATDDVHQLRHMAKDLLKLWQSQLSATRSLAGSLKQDALRDLRQLL</sequence>
<protein>
    <submittedName>
        <fullName evidence="1">Uncharacterized protein</fullName>
    </submittedName>
</protein>
<dbReference type="EMBL" id="SRMO01000059">
    <property type="protein sequence ID" value="TGG92638.1"/>
    <property type="molecule type" value="Genomic_DNA"/>
</dbReference>
<organism evidence="1 2">
    <name type="scientific">Aphanocapsa feldmannii 277cV</name>
    <dbReference type="NCBI Taxonomy" id="2507553"/>
    <lineage>
        <taxon>Bacteria</taxon>
        <taxon>Bacillati</taxon>
        <taxon>Cyanobacteriota</taxon>
        <taxon>Cyanophyceae</taxon>
        <taxon>Oscillatoriophycideae</taxon>
        <taxon>Chroococcales</taxon>
        <taxon>Microcystaceae</taxon>
        <taxon>Aphanocapsa</taxon>
    </lineage>
</organism>
<evidence type="ECO:0000313" key="2">
    <source>
        <dbReference type="Proteomes" id="UP000317990"/>
    </source>
</evidence>
<dbReference type="AlphaFoldDB" id="A0A524RNM5"/>
<gene>
    <name evidence="1" type="ORF">ERJ67_05365</name>
</gene>
<evidence type="ECO:0000313" key="1">
    <source>
        <dbReference type="EMBL" id="TGG92638.1"/>
    </source>
</evidence>
<proteinExistence type="predicted"/>
<dbReference type="Proteomes" id="UP000317990">
    <property type="component" value="Unassembled WGS sequence"/>
</dbReference>
<accession>A0A524RNM5</accession>